<dbReference type="Proteomes" id="UP000807504">
    <property type="component" value="Unassembled WGS sequence"/>
</dbReference>
<evidence type="ECO:0000313" key="3">
    <source>
        <dbReference type="Proteomes" id="UP000807504"/>
    </source>
</evidence>
<dbReference type="Gene3D" id="3.30.710.10">
    <property type="entry name" value="Potassium Channel Kv1.1, Chain A"/>
    <property type="match status" value="1"/>
</dbReference>
<dbReference type="SMART" id="SM00225">
    <property type="entry name" value="BTB"/>
    <property type="match status" value="1"/>
</dbReference>
<name>A0A8T0EDL2_ARGBR</name>
<dbReference type="InterPro" id="IPR000210">
    <property type="entry name" value="BTB/POZ_dom"/>
</dbReference>
<reference evidence="2" key="1">
    <citation type="journal article" date="2020" name="bioRxiv">
        <title>Chromosome-level reference genome of the European wasp spider Argiope bruennichi: a resource for studies on range expansion and evolutionary adaptation.</title>
        <authorList>
            <person name="Sheffer M.M."/>
            <person name="Hoppe A."/>
            <person name="Krehenwinkel H."/>
            <person name="Uhl G."/>
            <person name="Kuss A.W."/>
            <person name="Jensen L."/>
            <person name="Jensen C."/>
            <person name="Gillespie R.G."/>
            <person name="Hoff K.J."/>
            <person name="Prost S."/>
        </authorList>
    </citation>
    <scope>NUCLEOTIDE SEQUENCE</scope>
</reference>
<dbReference type="InterPro" id="IPR011333">
    <property type="entry name" value="SKP1/BTB/POZ_sf"/>
</dbReference>
<dbReference type="Pfam" id="PF00651">
    <property type="entry name" value="BTB"/>
    <property type="match status" value="1"/>
</dbReference>
<accession>A0A8T0EDL2</accession>
<dbReference type="AlphaFoldDB" id="A0A8T0EDL2"/>
<sequence length="335" mass="38344">MAKKDAEIGSDIGEFGIQIIKNSRQIITEIRHISKVPLNALLISPGFHLASNCTANILFQKASKELFVCICNKSDAEIKIRRTIILSDCHHRKLHEERDGKIFLLEKDKAVDILGRLNDRRSFDSLPSDLLIIDIWIHIKEIVRKGLNLFVCDADPGKKLKEDFKTMLVNPINSDVTLQVGSKRIPAHWSILCSRSPYFKRMFDSGMLKRVQTSITITDFPLCTMKALVEFLYTANFNQKDDLQELFDLYQAANKYEVMDLRTLCGSRIINNATTDNVCKILQLAHRLNDKALKTQAMELIKLHSDDVFQTEGWKNFEANEPLVAEVFNFCLQKN</sequence>
<comment type="caution">
    <text evidence="2">The sequence shown here is derived from an EMBL/GenBank/DDBJ whole genome shotgun (WGS) entry which is preliminary data.</text>
</comment>
<dbReference type="Gene3D" id="1.25.40.420">
    <property type="match status" value="1"/>
</dbReference>
<dbReference type="SUPFAM" id="SSF54695">
    <property type="entry name" value="POZ domain"/>
    <property type="match status" value="1"/>
</dbReference>
<dbReference type="PANTHER" id="PTHR24413">
    <property type="entry name" value="SPECKLE-TYPE POZ PROTEIN"/>
    <property type="match status" value="1"/>
</dbReference>
<dbReference type="CDD" id="cd18186">
    <property type="entry name" value="BTB_POZ_ZBTB_KLHL-like"/>
    <property type="match status" value="1"/>
</dbReference>
<organism evidence="2 3">
    <name type="scientific">Argiope bruennichi</name>
    <name type="common">Wasp spider</name>
    <name type="synonym">Aranea bruennichi</name>
    <dbReference type="NCBI Taxonomy" id="94029"/>
    <lineage>
        <taxon>Eukaryota</taxon>
        <taxon>Metazoa</taxon>
        <taxon>Ecdysozoa</taxon>
        <taxon>Arthropoda</taxon>
        <taxon>Chelicerata</taxon>
        <taxon>Arachnida</taxon>
        <taxon>Araneae</taxon>
        <taxon>Araneomorphae</taxon>
        <taxon>Entelegynae</taxon>
        <taxon>Araneoidea</taxon>
        <taxon>Araneidae</taxon>
        <taxon>Argiope</taxon>
    </lineage>
</organism>
<reference evidence="2" key="2">
    <citation type="submission" date="2020-06" db="EMBL/GenBank/DDBJ databases">
        <authorList>
            <person name="Sheffer M."/>
        </authorList>
    </citation>
    <scope>NUCLEOTIDE SEQUENCE</scope>
</reference>
<protein>
    <submittedName>
        <fullName evidence="2">Protein roadkill like protein</fullName>
    </submittedName>
</protein>
<dbReference type="EMBL" id="JABXBU010002228">
    <property type="protein sequence ID" value="KAF8770740.1"/>
    <property type="molecule type" value="Genomic_DNA"/>
</dbReference>
<gene>
    <name evidence="2" type="ORF">HNY73_018233</name>
</gene>
<dbReference type="PROSITE" id="PS50097">
    <property type="entry name" value="BTB"/>
    <property type="match status" value="1"/>
</dbReference>
<feature type="domain" description="BTB" evidence="1">
    <location>
        <begin position="174"/>
        <end position="241"/>
    </location>
</feature>
<keyword evidence="3" id="KW-1185">Reference proteome</keyword>
<proteinExistence type="predicted"/>
<evidence type="ECO:0000259" key="1">
    <source>
        <dbReference type="PROSITE" id="PS50097"/>
    </source>
</evidence>
<evidence type="ECO:0000313" key="2">
    <source>
        <dbReference type="EMBL" id="KAF8770740.1"/>
    </source>
</evidence>